<dbReference type="PANTHER" id="PTHR30561:SF0">
    <property type="entry name" value="GUANIDINIUM EXPORTER"/>
    <property type="match status" value="1"/>
</dbReference>
<sequence>MTRYYDALGSIFMEWVYLFIAGLLEVGWAIGLKYTAGFTEPLPSVVTVGCMILSFALLSVALRTLPVGTAYAVWTGIGAVGTVLLGIILFQEPVEFRRMACVGLIIAGVLGLRLVASH</sequence>
<dbReference type="InterPro" id="IPR000390">
    <property type="entry name" value="Small_drug/metabolite_transptr"/>
</dbReference>
<evidence type="ECO:0000313" key="10">
    <source>
        <dbReference type="Proteomes" id="UP001628874"/>
    </source>
</evidence>
<keyword evidence="6 8" id="KW-0472">Membrane</keyword>
<evidence type="ECO:0000256" key="6">
    <source>
        <dbReference type="ARBA" id="ARBA00023136"/>
    </source>
</evidence>
<dbReference type="RefSeq" id="WP_272899689.1">
    <property type="nucleotide sequence ID" value="NZ_JBFQGM010000006.1"/>
</dbReference>
<comment type="caution">
    <text evidence="9">The sequence shown here is derived from an EMBL/GenBank/DDBJ whole genome shotgun (WGS) entry which is preliminary data.</text>
</comment>
<accession>A0ABW8WNS7</accession>
<evidence type="ECO:0000256" key="8">
    <source>
        <dbReference type="SAM" id="Phobius"/>
    </source>
</evidence>
<reference evidence="9 10" key="1">
    <citation type="submission" date="2024-07" db="EMBL/GenBank/DDBJ databases">
        <authorList>
            <person name="Tripathy S."/>
        </authorList>
    </citation>
    <scope>NUCLEOTIDE SEQUENCE [LARGE SCALE GENOMIC DNA]</scope>
    <source>
        <strain evidence="9 10">VB-61278_2</strain>
    </source>
</reference>
<feature type="transmembrane region" description="Helical" evidence="8">
    <location>
        <begin position="96"/>
        <end position="116"/>
    </location>
</feature>
<dbReference type="Pfam" id="PF00893">
    <property type="entry name" value="Multi_Drug_Res"/>
    <property type="match status" value="1"/>
</dbReference>
<keyword evidence="10" id="KW-1185">Reference proteome</keyword>
<protein>
    <submittedName>
        <fullName evidence="9">Quaternary ammonium compound efflux SMR transporter SugE</fullName>
    </submittedName>
</protein>
<dbReference type="InterPro" id="IPR045324">
    <property type="entry name" value="Small_multidrug_res"/>
</dbReference>
<dbReference type="Proteomes" id="UP001628874">
    <property type="component" value="Unassembled WGS sequence"/>
</dbReference>
<dbReference type="NCBIfam" id="NF008512">
    <property type="entry name" value="PRK11431.1"/>
    <property type="match status" value="1"/>
</dbReference>
<dbReference type="PANTHER" id="PTHR30561">
    <property type="entry name" value="SMR FAMILY PROTON-DEPENDENT DRUG EFFLUX TRANSPORTER SUGE"/>
    <property type="match status" value="1"/>
</dbReference>
<keyword evidence="2" id="KW-0813">Transport</keyword>
<dbReference type="InterPro" id="IPR037185">
    <property type="entry name" value="EmrE-like"/>
</dbReference>
<evidence type="ECO:0000256" key="5">
    <source>
        <dbReference type="ARBA" id="ARBA00022989"/>
    </source>
</evidence>
<gene>
    <name evidence="9" type="primary">sugE</name>
    <name evidence="9" type="ORF">AB0759_18535</name>
</gene>
<feature type="transmembrane region" description="Helical" evidence="8">
    <location>
        <begin position="42"/>
        <end position="62"/>
    </location>
</feature>
<name>A0ABW8WNS7_9CYAN</name>
<organism evidence="9 10">
    <name type="scientific">Scytonema tolypothrichoides VB-61278_2</name>
    <dbReference type="NCBI Taxonomy" id="3232314"/>
    <lineage>
        <taxon>Bacteria</taxon>
        <taxon>Bacillati</taxon>
        <taxon>Cyanobacteriota</taxon>
        <taxon>Cyanophyceae</taxon>
        <taxon>Nostocales</taxon>
        <taxon>Scytonemataceae</taxon>
        <taxon>Scytonema</taxon>
    </lineage>
</organism>
<comment type="subcellular location">
    <subcellularLocation>
        <location evidence="1 7">Cell membrane</location>
        <topology evidence="1 7">Multi-pass membrane protein</topology>
    </subcellularLocation>
</comment>
<evidence type="ECO:0000256" key="3">
    <source>
        <dbReference type="ARBA" id="ARBA00022475"/>
    </source>
</evidence>
<dbReference type="Gene3D" id="1.10.3730.20">
    <property type="match status" value="1"/>
</dbReference>
<proteinExistence type="inferred from homology"/>
<evidence type="ECO:0000256" key="2">
    <source>
        <dbReference type="ARBA" id="ARBA00022448"/>
    </source>
</evidence>
<keyword evidence="5 8" id="KW-1133">Transmembrane helix</keyword>
<feature type="transmembrane region" description="Helical" evidence="8">
    <location>
        <begin position="12"/>
        <end position="30"/>
    </location>
</feature>
<evidence type="ECO:0000256" key="1">
    <source>
        <dbReference type="ARBA" id="ARBA00004651"/>
    </source>
</evidence>
<evidence type="ECO:0000256" key="7">
    <source>
        <dbReference type="RuleBase" id="RU003942"/>
    </source>
</evidence>
<evidence type="ECO:0000313" key="9">
    <source>
        <dbReference type="EMBL" id="MFL9462613.1"/>
    </source>
</evidence>
<keyword evidence="4 7" id="KW-0812">Transmembrane</keyword>
<dbReference type="EMBL" id="JBFQGM010000006">
    <property type="protein sequence ID" value="MFL9462613.1"/>
    <property type="molecule type" value="Genomic_DNA"/>
</dbReference>
<keyword evidence="3" id="KW-1003">Cell membrane</keyword>
<feature type="transmembrane region" description="Helical" evidence="8">
    <location>
        <begin position="69"/>
        <end position="90"/>
    </location>
</feature>
<comment type="similarity">
    <text evidence="7">Belongs to the drug/metabolite transporter (DMT) superfamily. Small multidrug resistance (SMR) (TC 2.A.7.1) family.</text>
</comment>
<evidence type="ECO:0000256" key="4">
    <source>
        <dbReference type="ARBA" id="ARBA00022692"/>
    </source>
</evidence>
<dbReference type="SUPFAM" id="SSF103481">
    <property type="entry name" value="Multidrug resistance efflux transporter EmrE"/>
    <property type="match status" value="1"/>
</dbReference>